<dbReference type="GO" id="GO:0005524">
    <property type="term" value="F:ATP binding"/>
    <property type="evidence" value="ECO:0007669"/>
    <property type="project" value="UniProtKB-KW"/>
</dbReference>
<dbReference type="GO" id="GO:0003676">
    <property type="term" value="F:nucleic acid binding"/>
    <property type="evidence" value="ECO:0007669"/>
    <property type="project" value="InterPro"/>
</dbReference>
<dbReference type="CDD" id="cd18797">
    <property type="entry name" value="SF2_C_Hrq"/>
    <property type="match status" value="1"/>
</dbReference>
<evidence type="ECO:0000313" key="4">
    <source>
        <dbReference type="Proteomes" id="UP000188324"/>
    </source>
</evidence>
<dbReference type="PROSITE" id="PS51194">
    <property type="entry name" value="HELICASE_CTER"/>
    <property type="match status" value="1"/>
</dbReference>
<dbReference type="GO" id="GO:0006289">
    <property type="term" value="P:nucleotide-excision repair"/>
    <property type="evidence" value="ECO:0007669"/>
    <property type="project" value="TreeGrafter"/>
</dbReference>
<dbReference type="GO" id="GO:0036297">
    <property type="term" value="P:interstrand cross-link repair"/>
    <property type="evidence" value="ECO:0007669"/>
    <property type="project" value="TreeGrafter"/>
</dbReference>
<keyword evidence="3" id="KW-0378">Hydrolase</keyword>
<dbReference type="SUPFAM" id="SSF52540">
    <property type="entry name" value="P-loop containing nucleoside triphosphate hydrolases"/>
    <property type="match status" value="1"/>
</dbReference>
<dbReference type="InterPro" id="IPR014001">
    <property type="entry name" value="Helicase_ATP-bd"/>
</dbReference>
<dbReference type="InterPro" id="IPR027417">
    <property type="entry name" value="P-loop_NTPase"/>
</dbReference>
<protein>
    <submittedName>
        <fullName evidence="3">Helicase</fullName>
    </submittedName>
</protein>
<dbReference type="Pfam" id="PF00270">
    <property type="entry name" value="DEAD"/>
    <property type="match status" value="1"/>
</dbReference>
<dbReference type="Pfam" id="PF22982">
    <property type="entry name" value="WHD_HRQ1"/>
    <property type="match status" value="1"/>
</dbReference>
<dbReference type="Proteomes" id="UP000188324">
    <property type="component" value="Chromosome"/>
</dbReference>
<dbReference type="CDD" id="cd17923">
    <property type="entry name" value="DEXHc_Hrq1-like"/>
    <property type="match status" value="1"/>
</dbReference>
<dbReference type="STRING" id="1610493.RPIT_01420"/>
<dbReference type="EMBL" id="CP019605">
    <property type="protein sequence ID" value="AQP43639.1"/>
    <property type="molecule type" value="Genomic_DNA"/>
</dbReference>
<organism evidence="3 4">
    <name type="scientific">Tessaracoccus flavus</name>
    <dbReference type="NCBI Taxonomy" id="1610493"/>
    <lineage>
        <taxon>Bacteria</taxon>
        <taxon>Bacillati</taxon>
        <taxon>Actinomycetota</taxon>
        <taxon>Actinomycetes</taxon>
        <taxon>Propionibacteriales</taxon>
        <taxon>Propionibacteriaceae</taxon>
        <taxon>Tessaracoccus</taxon>
    </lineage>
</organism>
<dbReference type="InterPro" id="IPR011545">
    <property type="entry name" value="DEAD/DEAH_box_helicase_dom"/>
</dbReference>
<dbReference type="InterPro" id="IPR001650">
    <property type="entry name" value="Helicase_C-like"/>
</dbReference>
<keyword evidence="2" id="KW-0067">ATP-binding</keyword>
<evidence type="ECO:0000256" key="2">
    <source>
        <dbReference type="ARBA" id="ARBA00022840"/>
    </source>
</evidence>
<accession>A0A1Q2CC02</accession>
<dbReference type="RefSeq" id="WP_077339832.1">
    <property type="nucleotide sequence ID" value="NZ_CP019605.1"/>
</dbReference>
<sequence length="755" mass="82117">MQFDWLLSSDEVTATSVRKPTTGEPSHWPSWLSAEAAGRCADAGIAAPWSHQREFADVLFRGDHAIICTPTGSGKTLGYLLPIIAATAEGVLGVSTDSLRARLTTPRHTALYIAPTKALAHDQGRASAALGPRGWRITTLDGDSDDAERRFAREHASYVLTNPDMLHYSVLPNHQRWAGFLGSLRYVVVDEAHRYQGVFGAHVAQVLRRLRRVAAHYGAQPVFALSSATAPNAAEFGGSLIGAPDVEVIARDTAPSGRRTVALWRPGSSLRSDTALLLARLADQRAQTIAFVPSRQGAELVSIAAQEIATEPSRIASYRGGYLAHDRRELEAALHSGELRGLASTNALELGVDVAGMDAVLVSGYPGKLSSFWQQAGRAGRRGRDALVVLLARENPLDAYLLDHPELLFDAPVERAVLHPENPRVLGPHLAAAAQELPLRPDDDQWFGPQAAAIAEALAAQGVLRNRGGRYYWTRPDRAVDFISLRAMEEHPFDIIERDTGRVVGVVDAGAVDRTVHPGAVYLHQGDSYLVTELDREERQAFVVKDRPRFYTQPQSSFDIEIVQERGRKQLGITEVCHGDVRLDSQVLGYLRRDEVTHEVWDTTSLDMPRHRMVTQAVWWTVPAHLARRLGWGELEMGAAVHAAEHTAIGLLPAFAPCDRWDIGGVSTALHPDTGLATIFVHDGMAGGAGFALRGWEVADHWLHATLERLTTCTCSDGCPSCVVSPKCGNANQVLSKTSAAELLGLLLDDPLGLR</sequence>
<dbReference type="NCBIfam" id="TIGR03817">
    <property type="entry name" value="DECH_helic"/>
    <property type="match status" value="1"/>
</dbReference>
<dbReference type="Pfam" id="PF09369">
    <property type="entry name" value="MZB"/>
    <property type="match status" value="1"/>
</dbReference>
<dbReference type="GO" id="GO:0043138">
    <property type="term" value="F:3'-5' DNA helicase activity"/>
    <property type="evidence" value="ECO:0007669"/>
    <property type="project" value="TreeGrafter"/>
</dbReference>
<dbReference type="InterPro" id="IPR055227">
    <property type="entry name" value="HRQ1_WHD"/>
</dbReference>
<dbReference type="KEGG" id="tfl:RPIT_01420"/>
<dbReference type="PANTHER" id="PTHR47957">
    <property type="entry name" value="ATP-DEPENDENT HELICASE HRQ1"/>
    <property type="match status" value="1"/>
</dbReference>
<proteinExistence type="predicted"/>
<evidence type="ECO:0000256" key="1">
    <source>
        <dbReference type="ARBA" id="ARBA00022741"/>
    </source>
</evidence>
<dbReference type="AlphaFoldDB" id="A0A1Q2CC02"/>
<dbReference type="Gene3D" id="3.40.50.300">
    <property type="entry name" value="P-loop containing nucleotide triphosphate hydrolases"/>
    <property type="match status" value="2"/>
</dbReference>
<reference evidence="3 4" key="1">
    <citation type="journal article" date="2016" name="Int. J. Syst. Evol. Microbiol.">
        <title>Tessaracoccus flavus sp. nov., isolated from the drainage system of a lindane-producing factory.</title>
        <authorList>
            <person name="Kumari R."/>
            <person name="Singh P."/>
            <person name="Schumann P."/>
            <person name="Lal R."/>
        </authorList>
    </citation>
    <scope>NUCLEOTIDE SEQUENCE [LARGE SCALE GENOMIC DNA]</scope>
    <source>
        <strain evidence="3 4">RP1T</strain>
    </source>
</reference>
<dbReference type="SMART" id="SM00487">
    <property type="entry name" value="DEXDc"/>
    <property type="match status" value="1"/>
</dbReference>
<evidence type="ECO:0000313" key="3">
    <source>
        <dbReference type="EMBL" id="AQP43639.1"/>
    </source>
</evidence>
<dbReference type="PANTHER" id="PTHR47957:SF3">
    <property type="entry name" value="ATP-DEPENDENT HELICASE HRQ1"/>
    <property type="match status" value="1"/>
</dbReference>
<name>A0A1Q2CC02_9ACTN</name>
<dbReference type="SMART" id="SM00490">
    <property type="entry name" value="HELICc"/>
    <property type="match status" value="1"/>
</dbReference>
<dbReference type="InterPro" id="IPR022307">
    <property type="entry name" value="Helicase_put_actinobac"/>
</dbReference>
<keyword evidence="4" id="KW-1185">Reference proteome</keyword>
<keyword evidence="3" id="KW-0347">Helicase</keyword>
<gene>
    <name evidence="3" type="ORF">RPIT_01420</name>
</gene>
<keyword evidence="1" id="KW-0547">Nucleotide-binding</keyword>
<dbReference type="PROSITE" id="PS51192">
    <property type="entry name" value="HELICASE_ATP_BIND_1"/>
    <property type="match status" value="1"/>
</dbReference>
<dbReference type="InterPro" id="IPR018973">
    <property type="entry name" value="MZB"/>
</dbReference>
<dbReference type="Pfam" id="PF00271">
    <property type="entry name" value="Helicase_C"/>
    <property type="match status" value="1"/>
</dbReference>